<evidence type="ECO:0000256" key="5">
    <source>
        <dbReference type="PIRSR" id="PIRSR001365-2"/>
    </source>
</evidence>
<evidence type="ECO:0000313" key="6">
    <source>
        <dbReference type="EMBL" id="AXA66840.1"/>
    </source>
</evidence>
<dbReference type="Gene3D" id="3.20.20.70">
    <property type="entry name" value="Aldolase class I"/>
    <property type="match status" value="1"/>
</dbReference>
<dbReference type="SUPFAM" id="SSF51569">
    <property type="entry name" value="Aldolase"/>
    <property type="match status" value="1"/>
</dbReference>
<dbReference type="EMBL" id="CP022198">
    <property type="protein sequence ID" value="AXA66840.1"/>
    <property type="molecule type" value="Genomic_DNA"/>
</dbReference>
<dbReference type="AlphaFoldDB" id="A0A2Z5AC45"/>
<evidence type="ECO:0000256" key="2">
    <source>
        <dbReference type="ARBA" id="ARBA00023239"/>
    </source>
</evidence>
<dbReference type="PANTHER" id="PTHR12128">
    <property type="entry name" value="DIHYDRODIPICOLINATE SYNTHASE"/>
    <property type="match status" value="1"/>
</dbReference>
<reference evidence="6 7" key="1">
    <citation type="submission" date="2017-06" db="EMBL/GenBank/DDBJ databases">
        <title>Evolution towards high GC content and high-temperature stress adaptation in endophytic Pseudomonas oryzihabitans impacted its plant-growth promoting traits.</title>
        <authorList>
            <person name="Nascimento F.X."/>
        </authorList>
    </citation>
    <scope>NUCLEOTIDE SEQUENCE [LARGE SCALE GENOMIC DNA]</scope>
    <source>
        <strain evidence="6 7">MS8</strain>
    </source>
</reference>
<accession>A0A2Z5AC45</accession>
<dbReference type="InterPro" id="IPR013785">
    <property type="entry name" value="Aldolase_TIM"/>
</dbReference>
<dbReference type="PRINTS" id="PR00146">
    <property type="entry name" value="DHPICSNTHASE"/>
</dbReference>
<evidence type="ECO:0000313" key="7">
    <source>
        <dbReference type="Proteomes" id="UP000250579"/>
    </source>
</evidence>
<keyword evidence="2 3" id="KW-0456">Lyase</keyword>
<protein>
    <submittedName>
        <fullName evidence="6">Dihydrodipicolinate synthase family protein</fullName>
    </submittedName>
</protein>
<feature type="active site" description="Proton donor/acceptor" evidence="4">
    <location>
        <position position="135"/>
    </location>
</feature>
<feature type="active site" description="Schiff-base intermediate with substrate" evidence="4">
    <location>
        <position position="163"/>
    </location>
</feature>
<dbReference type="GO" id="GO:0008840">
    <property type="term" value="F:4-hydroxy-tetrahydrodipicolinate synthase activity"/>
    <property type="evidence" value="ECO:0007669"/>
    <property type="project" value="TreeGrafter"/>
</dbReference>
<dbReference type="Proteomes" id="UP000250579">
    <property type="component" value="Chromosome"/>
</dbReference>
<feature type="binding site" evidence="5">
    <location>
        <position position="46"/>
    </location>
    <ligand>
        <name>pyruvate</name>
        <dbReference type="ChEBI" id="CHEBI:15361"/>
    </ligand>
</feature>
<evidence type="ECO:0000256" key="1">
    <source>
        <dbReference type="ARBA" id="ARBA00007592"/>
    </source>
</evidence>
<comment type="similarity">
    <text evidence="1 3">Belongs to the DapA family.</text>
</comment>
<dbReference type="Pfam" id="PF00701">
    <property type="entry name" value="DHDPS"/>
    <property type="match status" value="1"/>
</dbReference>
<dbReference type="GO" id="GO:0005829">
    <property type="term" value="C:cytosol"/>
    <property type="evidence" value="ECO:0007669"/>
    <property type="project" value="TreeGrafter"/>
</dbReference>
<organism evidence="6 7">
    <name type="scientific">Pseudomonas oryzihabitans</name>
    <dbReference type="NCBI Taxonomy" id="47885"/>
    <lineage>
        <taxon>Bacteria</taxon>
        <taxon>Pseudomonadati</taxon>
        <taxon>Pseudomonadota</taxon>
        <taxon>Gammaproteobacteria</taxon>
        <taxon>Pseudomonadales</taxon>
        <taxon>Pseudomonadaceae</taxon>
        <taxon>Pseudomonas</taxon>
    </lineage>
</organism>
<proteinExistence type="inferred from homology"/>
<dbReference type="InterPro" id="IPR002220">
    <property type="entry name" value="DapA-like"/>
</dbReference>
<sequence>MNMHGILPALVTPFDQAGHVDCATLASIVEYQLKAGVSGFVALGSTGEYYALDNPERRLVLQTVREVADGKGTLIANCNGASTREVIAQIRQAIECGFSNILLAPPFYALPTQEELINHYQVVLDTFADINVILYNYPIRTNVEVGTSVLAAFRDHPRVIGIKESSGNLLRAIEITETFKGGYQLSCGSDDQALDFFLWGATSWICGPANCFPDHIVAFHKAFTAGDIPGAQAVMRSLFPVMASMEQGKFIQKVKYGCELAGFNSGNARLPLLPLSDAEKADFRAVFEASQR</sequence>
<evidence type="ECO:0000256" key="3">
    <source>
        <dbReference type="PIRNR" id="PIRNR001365"/>
    </source>
</evidence>
<dbReference type="CDD" id="cd00408">
    <property type="entry name" value="DHDPS-like"/>
    <property type="match status" value="1"/>
</dbReference>
<name>A0A2Z5AC45_9PSED</name>
<dbReference type="PANTHER" id="PTHR12128:SF66">
    <property type="entry name" value="4-HYDROXY-2-OXOGLUTARATE ALDOLASE, MITOCHONDRIAL"/>
    <property type="match status" value="1"/>
</dbReference>
<dbReference type="PIRSF" id="PIRSF001365">
    <property type="entry name" value="DHDPS"/>
    <property type="match status" value="1"/>
</dbReference>
<evidence type="ECO:0000256" key="4">
    <source>
        <dbReference type="PIRSR" id="PIRSR001365-1"/>
    </source>
</evidence>
<dbReference type="STRING" id="47885.APT59_14940"/>
<dbReference type="RefSeq" id="WP_208691091.1">
    <property type="nucleotide sequence ID" value="NZ_CP022198.1"/>
</dbReference>
<dbReference type="SMART" id="SM01130">
    <property type="entry name" value="DHDPS"/>
    <property type="match status" value="1"/>
</dbReference>
<gene>
    <name evidence="6" type="ORF">CE139_13780</name>
</gene>
<feature type="binding site" evidence="5">
    <location>
        <position position="205"/>
    </location>
    <ligand>
        <name>pyruvate</name>
        <dbReference type="ChEBI" id="CHEBI:15361"/>
    </ligand>
</feature>